<feature type="region of interest" description="Disordered" evidence="1">
    <location>
        <begin position="167"/>
        <end position="207"/>
    </location>
</feature>
<feature type="compositionally biased region" description="Polar residues" evidence="1">
    <location>
        <begin position="169"/>
        <end position="179"/>
    </location>
</feature>
<accession>A0A9Q0QRD2</accession>
<comment type="caution">
    <text evidence="2">The sequence shown here is derived from an EMBL/GenBank/DDBJ whole genome shotgun (WGS) entry which is preliminary data.</text>
</comment>
<dbReference type="PANTHER" id="PTHR34956:SF2">
    <property type="entry name" value="OS05G0397300 PROTEIN"/>
    <property type="match status" value="1"/>
</dbReference>
<dbReference type="OrthoDB" id="1081388at2759"/>
<proteinExistence type="predicted"/>
<feature type="compositionally biased region" description="Polar residues" evidence="1">
    <location>
        <begin position="195"/>
        <end position="207"/>
    </location>
</feature>
<sequence>MEKRITNVRMRATIIRLGFRLPFDDDDEEPPPPPPPPPPTVSAMAAINGRGELERRTDEVVEGCSAVDLMVKNYGDGNTAKGEVEVTMELEEDVFFADLSKQISLLIMDDGEEDTTTRCPPVSLQAFSHANHPSVFSPLLYEPACGRESKGTGVFIPRSSLLRRKNRQARYTSFNSKSCKQPDKSKEATHVTYKNDPSCNSFNSKKG</sequence>
<evidence type="ECO:0000256" key="1">
    <source>
        <dbReference type="SAM" id="MobiDB-lite"/>
    </source>
</evidence>
<name>A0A9Q0QRD2_9MAGN</name>
<feature type="compositionally biased region" description="Pro residues" evidence="1">
    <location>
        <begin position="31"/>
        <end position="40"/>
    </location>
</feature>
<feature type="compositionally biased region" description="Basic and acidic residues" evidence="1">
    <location>
        <begin position="180"/>
        <end position="189"/>
    </location>
</feature>
<evidence type="ECO:0000313" key="2">
    <source>
        <dbReference type="EMBL" id="KAJ4968894.1"/>
    </source>
</evidence>
<dbReference type="EMBL" id="JAMYWD010000006">
    <property type="protein sequence ID" value="KAJ4968894.1"/>
    <property type="molecule type" value="Genomic_DNA"/>
</dbReference>
<protein>
    <submittedName>
        <fullName evidence="2">Uncharacterized protein</fullName>
    </submittedName>
</protein>
<dbReference type="SUPFAM" id="SSF101447">
    <property type="entry name" value="Formin homology 2 domain (FH2 domain)"/>
    <property type="match status" value="1"/>
</dbReference>
<dbReference type="AlphaFoldDB" id="A0A9Q0QRD2"/>
<dbReference type="PANTHER" id="PTHR34956">
    <property type="entry name" value="OS05G0397300 PROTEIN"/>
    <property type="match status" value="1"/>
</dbReference>
<feature type="region of interest" description="Disordered" evidence="1">
    <location>
        <begin position="20"/>
        <end position="44"/>
    </location>
</feature>
<keyword evidence="3" id="KW-1185">Reference proteome</keyword>
<dbReference type="Proteomes" id="UP001141806">
    <property type="component" value="Unassembled WGS sequence"/>
</dbReference>
<organism evidence="2 3">
    <name type="scientific">Protea cynaroides</name>
    <dbReference type="NCBI Taxonomy" id="273540"/>
    <lineage>
        <taxon>Eukaryota</taxon>
        <taxon>Viridiplantae</taxon>
        <taxon>Streptophyta</taxon>
        <taxon>Embryophyta</taxon>
        <taxon>Tracheophyta</taxon>
        <taxon>Spermatophyta</taxon>
        <taxon>Magnoliopsida</taxon>
        <taxon>Proteales</taxon>
        <taxon>Proteaceae</taxon>
        <taxon>Protea</taxon>
    </lineage>
</organism>
<gene>
    <name evidence="2" type="ORF">NE237_015595</name>
</gene>
<reference evidence="2" key="1">
    <citation type="journal article" date="2023" name="Plant J.">
        <title>The genome of the king protea, Protea cynaroides.</title>
        <authorList>
            <person name="Chang J."/>
            <person name="Duong T.A."/>
            <person name="Schoeman C."/>
            <person name="Ma X."/>
            <person name="Roodt D."/>
            <person name="Barker N."/>
            <person name="Li Z."/>
            <person name="Van de Peer Y."/>
            <person name="Mizrachi E."/>
        </authorList>
    </citation>
    <scope>NUCLEOTIDE SEQUENCE</scope>
    <source>
        <tissue evidence="2">Young leaves</tissue>
    </source>
</reference>
<evidence type="ECO:0000313" key="3">
    <source>
        <dbReference type="Proteomes" id="UP001141806"/>
    </source>
</evidence>